<dbReference type="PANTHER" id="PTHR21301:SF11">
    <property type="entry name" value="GIY-YIG DOMAIN-CONTAINING PROTEIN"/>
    <property type="match status" value="1"/>
</dbReference>
<proteinExistence type="predicted"/>
<accession>G7YGZ9</accession>
<dbReference type="InterPro" id="IPR008978">
    <property type="entry name" value="HSP20-like_chaperone"/>
</dbReference>
<reference key="2">
    <citation type="submission" date="2011-10" db="EMBL/GenBank/DDBJ databases">
        <title>The genome and transcriptome sequence of Clonorchis sinensis provide insights into the carcinogenic liver fluke.</title>
        <authorList>
            <person name="Wang X."/>
            <person name="Huang Y."/>
            <person name="Chen W."/>
            <person name="Liu H."/>
            <person name="Guo L."/>
            <person name="Chen Y."/>
            <person name="Luo F."/>
            <person name="Zhou W."/>
            <person name="Sun J."/>
            <person name="Mao Q."/>
            <person name="Liang P."/>
            <person name="Zhou C."/>
            <person name="Tian Y."/>
            <person name="Men J."/>
            <person name="Lv X."/>
            <person name="Huang L."/>
            <person name="Zhou J."/>
            <person name="Hu Y."/>
            <person name="Li R."/>
            <person name="Zhang F."/>
            <person name="Lei H."/>
            <person name="Li X."/>
            <person name="Hu X."/>
            <person name="Liang C."/>
            <person name="Xu J."/>
            <person name="Wu Z."/>
            <person name="Yu X."/>
        </authorList>
    </citation>
    <scope>NUCLEOTIDE SEQUENCE</scope>
    <source>
        <strain>Henan</strain>
    </source>
</reference>
<gene>
    <name evidence="2" type="ORF">CLF_107651</name>
</gene>
<dbReference type="PANTHER" id="PTHR21301">
    <property type="entry name" value="REVERSE TRANSCRIPTASE"/>
    <property type="match status" value="1"/>
</dbReference>
<evidence type="ECO:0000256" key="1">
    <source>
        <dbReference type="SAM" id="MobiDB-lite"/>
    </source>
</evidence>
<dbReference type="EMBL" id="DF143259">
    <property type="protein sequence ID" value="GAA52232.1"/>
    <property type="molecule type" value="Genomic_DNA"/>
</dbReference>
<reference evidence="2" key="1">
    <citation type="journal article" date="2011" name="Genome Biol.">
        <title>The draft genome of the carcinogenic human liver fluke Clonorchis sinensis.</title>
        <authorList>
            <person name="Wang X."/>
            <person name="Chen W."/>
            <person name="Huang Y."/>
            <person name="Sun J."/>
            <person name="Men J."/>
            <person name="Liu H."/>
            <person name="Luo F."/>
            <person name="Guo L."/>
            <person name="Lv X."/>
            <person name="Deng C."/>
            <person name="Zhou C."/>
            <person name="Fan Y."/>
            <person name="Li X."/>
            <person name="Huang L."/>
            <person name="Hu Y."/>
            <person name="Liang C."/>
            <person name="Hu X."/>
            <person name="Xu J."/>
            <person name="Yu X."/>
        </authorList>
    </citation>
    <scope>NUCLEOTIDE SEQUENCE [LARGE SCALE GENOMIC DNA]</scope>
    <source>
        <strain evidence="2">Henan</strain>
    </source>
</reference>
<dbReference type="Proteomes" id="UP000008909">
    <property type="component" value="Unassembled WGS sequence"/>
</dbReference>
<evidence type="ECO:0000313" key="2">
    <source>
        <dbReference type="EMBL" id="GAA52232.1"/>
    </source>
</evidence>
<feature type="region of interest" description="Disordered" evidence="1">
    <location>
        <begin position="113"/>
        <end position="133"/>
    </location>
</feature>
<dbReference type="Gene3D" id="2.60.40.790">
    <property type="match status" value="1"/>
</dbReference>
<evidence type="ECO:0000313" key="3">
    <source>
        <dbReference type="Proteomes" id="UP000008909"/>
    </source>
</evidence>
<keyword evidence="3" id="KW-1185">Reference proteome</keyword>
<protein>
    <submittedName>
        <fullName evidence="2">Uncharacterized protein</fullName>
    </submittedName>
</protein>
<dbReference type="AlphaFoldDB" id="G7YGZ9"/>
<sequence length="354" mass="39878">MSSILEHVCTFFIVNATTNQSYLKIILDARGIGRDSISAQAQSTSELVISASSETNDGELIVRRQVRQQLSVPPGTELKHTTFVLRRSGFLVIDIPLVLKICSAVDQRFQKTEHAASPPANAETVSISPPGPKEAVFHQLDQHQTKREGNELILKIPLDRIYSKDKITVKIMDRSVCVTASALEAPNNTRPYMIQRTFYKEYEASDCIPDPKTIRFDLYDNWLFVRYSVNNAGQFLEGPRSVKTKDEILLLFGVTSLFTSADLTAARTMVAGLLNYQGTINGTLEIEVMCELLSLRLTTYFEFSGEYYEQIKGVPLRSPVSEVTAELTMQELEQAILLDIKPKLWVHIRHCEEE</sequence>
<organism evidence="2 3">
    <name type="scientific">Clonorchis sinensis</name>
    <name type="common">Chinese liver fluke</name>
    <dbReference type="NCBI Taxonomy" id="79923"/>
    <lineage>
        <taxon>Eukaryota</taxon>
        <taxon>Metazoa</taxon>
        <taxon>Spiralia</taxon>
        <taxon>Lophotrochozoa</taxon>
        <taxon>Platyhelminthes</taxon>
        <taxon>Trematoda</taxon>
        <taxon>Digenea</taxon>
        <taxon>Opisthorchiida</taxon>
        <taxon>Opisthorchiata</taxon>
        <taxon>Opisthorchiidae</taxon>
        <taxon>Clonorchis</taxon>
    </lineage>
</organism>
<name>G7YGZ9_CLOSI</name>